<organism evidence="1">
    <name type="scientific">marine sediment metagenome</name>
    <dbReference type="NCBI Taxonomy" id="412755"/>
    <lineage>
        <taxon>unclassified sequences</taxon>
        <taxon>metagenomes</taxon>
        <taxon>ecological metagenomes</taxon>
    </lineage>
</organism>
<protein>
    <submittedName>
        <fullName evidence="1">Uncharacterized protein</fullName>
    </submittedName>
</protein>
<dbReference type="EMBL" id="LAZR01008069">
    <property type="protein sequence ID" value="KKM81153.1"/>
    <property type="molecule type" value="Genomic_DNA"/>
</dbReference>
<evidence type="ECO:0000313" key="1">
    <source>
        <dbReference type="EMBL" id="KKM81153.1"/>
    </source>
</evidence>
<accession>A0A0F9KGT1</accession>
<name>A0A0F9KGT1_9ZZZZ</name>
<reference evidence="1" key="1">
    <citation type="journal article" date="2015" name="Nature">
        <title>Complex archaea that bridge the gap between prokaryotes and eukaryotes.</title>
        <authorList>
            <person name="Spang A."/>
            <person name="Saw J.H."/>
            <person name="Jorgensen S.L."/>
            <person name="Zaremba-Niedzwiedzka K."/>
            <person name="Martijn J."/>
            <person name="Lind A.E."/>
            <person name="van Eijk R."/>
            <person name="Schleper C."/>
            <person name="Guy L."/>
            <person name="Ettema T.J."/>
        </authorList>
    </citation>
    <scope>NUCLEOTIDE SEQUENCE</scope>
</reference>
<sequence length="65" mass="8226">MILKSRIPLNIFHKNTNKEILKEIFNKFLNSFHLKLEIVYKSYQRTEFFLYIWMVYPYYKKIFKL</sequence>
<comment type="caution">
    <text evidence="1">The sequence shown here is derived from an EMBL/GenBank/DDBJ whole genome shotgun (WGS) entry which is preliminary data.</text>
</comment>
<proteinExistence type="predicted"/>
<dbReference type="AlphaFoldDB" id="A0A0F9KGT1"/>
<gene>
    <name evidence="1" type="ORF">LCGC14_1332680</name>
</gene>